<dbReference type="EMBL" id="CAJVPT010045568">
    <property type="protein sequence ID" value="CAG8736469.1"/>
    <property type="molecule type" value="Genomic_DNA"/>
</dbReference>
<keyword evidence="2" id="KW-1185">Reference proteome</keyword>
<evidence type="ECO:0000313" key="2">
    <source>
        <dbReference type="Proteomes" id="UP000789525"/>
    </source>
</evidence>
<sequence>LVHRSSHPAYMNTSLPSKWAHYILERQDSDLDTLWEEMVDQNNQAGGDPFPFTKGTVKHYMDHLLRTNDTGNVGSDNEPNIGLEGDDTTYDPCPPPAFMDEELEGMDIDTWADEGDSIPPVLPPGKDSDDNDDEEPEYYGAISPGPLGEMSQEVNGKSYDEGDNQQIKAALDLLASLGHDMEPDEVEEFDASLLILKRVIRRHQQRIRMA</sequence>
<protein>
    <submittedName>
        <fullName evidence="1">5213_t:CDS:1</fullName>
    </submittedName>
</protein>
<name>A0ACA9Q3V4_9GLOM</name>
<gene>
    <name evidence="1" type="ORF">ACOLOM_LOCUS11931</name>
</gene>
<organism evidence="1 2">
    <name type="scientific">Acaulospora colombiana</name>
    <dbReference type="NCBI Taxonomy" id="27376"/>
    <lineage>
        <taxon>Eukaryota</taxon>
        <taxon>Fungi</taxon>
        <taxon>Fungi incertae sedis</taxon>
        <taxon>Mucoromycota</taxon>
        <taxon>Glomeromycotina</taxon>
        <taxon>Glomeromycetes</taxon>
        <taxon>Diversisporales</taxon>
        <taxon>Acaulosporaceae</taxon>
        <taxon>Acaulospora</taxon>
    </lineage>
</organism>
<reference evidence="1" key="1">
    <citation type="submission" date="2021-06" db="EMBL/GenBank/DDBJ databases">
        <authorList>
            <person name="Kallberg Y."/>
            <person name="Tangrot J."/>
            <person name="Rosling A."/>
        </authorList>
    </citation>
    <scope>NUCLEOTIDE SEQUENCE</scope>
    <source>
        <strain evidence="1">CL356</strain>
    </source>
</reference>
<comment type="caution">
    <text evidence="1">The sequence shown here is derived from an EMBL/GenBank/DDBJ whole genome shotgun (WGS) entry which is preliminary data.</text>
</comment>
<dbReference type="Proteomes" id="UP000789525">
    <property type="component" value="Unassembled WGS sequence"/>
</dbReference>
<evidence type="ECO:0000313" key="1">
    <source>
        <dbReference type="EMBL" id="CAG8736469.1"/>
    </source>
</evidence>
<feature type="non-terminal residue" evidence="1">
    <location>
        <position position="1"/>
    </location>
</feature>
<accession>A0ACA9Q3V4</accession>
<proteinExistence type="predicted"/>